<dbReference type="RefSeq" id="WP_044886809.1">
    <property type="nucleotide sequence ID" value="NZ_JYFN01000037.1"/>
</dbReference>
<dbReference type="AlphaFoldDB" id="A0A0D8BBX6"/>
<dbReference type="Gene3D" id="3.10.450.50">
    <property type="match status" value="1"/>
</dbReference>
<comment type="caution">
    <text evidence="2">The sequence shown here is derived from an EMBL/GenBank/DDBJ whole genome shotgun (WGS) entry which is preliminary data.</text>
</comment>
<dbReference type="EMBL" id="JYFN01000037">
    <property type="protein sequence ID" value="KJE21454.1"/>
    <property type="molecule type" value="Genomic_DNA"/>
</dbReference>
<sequence>MYHRIVAGRVRAAFAAISAGDWESMIAGMAPTFTYRFYGEHALSGERHTAAALRLWWQRTERLLPGTTFQVDDVLVAGWPWSTRIATRVTVDAGLPDGSRYDNVVMQFMRMRWGKITEVRTLEDTAVLARTLDRLAAAGIAEAHAAPITDAAITDAAAATPAVATPAVATPARPRPR</sequence>
<feature type="domain" description="SnoaL-like" evidence="1">
    <location>
        <begin position="10"/>
        <end position="119"/>
    </location>
</feature>
<organism evidence="2 3">
    <name type="scientific">Frankia torreyi</name>
    <dbReference type="NCBI Taxonomy" id="1856"/>
    <lineage>
        <taxon>Bacteria</taxon>
        <taxon>Bacillati</taxon>
        <taxon>Actinomycetota</taxon>
        <taxon>Actinomycetes</taxon>
        <taxon>Frankiales</taxon>
        <taxon>Frankiaceae</taxon>
        <taxon>Frankia</taxon>
    </lineage>
</organism>
<reference evidence="2 3" key="2">
    <citation type="journal article" date="2016" name="Genome Announc.">
        <title>Permanent Draft Genome Sequences for Two Variants of Frankia sp. Strain CpI1, the First Frankia Strain Isolated from Root Nodules of Comptonia peregrina.</title>
        <authorList>
            <person name="Oshone R."/>
            <person name="Hurst S.G.IV."/>
            <person name="Abebe-Akele F."/>
            <person name="Simpson S."/>
            <person name="Morris K."/>
            <person name="Thomas W.K."/>
            <person name="Tisa L.S."/>
        </authorList>
    </citation>
    <scope>NUCLEOTIDE SEQUENCE [LARGE SCALE GENOMIC DNA]</scope>
    <source>
        <strain evidence="3">CpI1-S</strain>
    </source>
</reference>
<proteinExistence type="predicted"/>
<protein>
    <submittedName>
        <fullName evidence="2">Ketosteroid isomerase-like protein</fullName>
    </submittedName>
</protein>
<dbReference type="SUPFAM" id="SSF54427">
    <property type="entry name" value="NTF2-like"/>
    <property type="match status" value="1"/>
</dbReference>
<keyword evidence="2" id="KW-0413">Isomerase</keyword>
<accession>A0A0D8BBX6</accession>
<evidence type="ECO:0000313" key="3">
    <source>
        <dbReference type="Proteomes" id="UP000032545"/>
    </source>
</evidence>
<gene>
    <name evidence="2" type="ORF">FF36_04264</name>
</gene>
<dbReference type="InterPro" id="IPR037401">
    <property type="entry name" value="SnoaL-like"/>
</dbReference>
<dbReference type="InterPro" id="IPR032710">
    <property type="entry name" value="NTF2-like_dom_sf"/>
</dbReference>
<evidence type="ECO:0000259" key="1">
    <source>
        <dbReference type="Pfam" id="PF12680"/>
    </source>
</evidence>
<evidence type="ECO:0000313" key="2">
    <source>
        <dbReference type="EMBL" id="KJE21454.1"/>
    </source>
</evidence>
<reference evidence="3" key="1">
    <citation type="submission" date="2015-02" db="EMBL/GenBank/DDBJ databases">
        <title>Draft Genome of Frankia sp. CpI1-S.</title>
        <authorList>
            <person name="Oshone R.T."/>
            <person name="Ngom M."/>
            <person name="Ghodhbane-Gtari F."/>
            <person name="Gtari M."/>
            <person name="Morris K."/>
            <person name="Thomas K."/>
            <person name="Sen A."/>
            <person name="Tisa L.S."/>
        </authorList>
    </citation>
    <scope>NUCLEOTIDE SEQUENCE [LARGE SCALE GENOMIC DNA]</scope>
    <source>
        <strain evidence="3">CpI1-S</strain>
    </source>
</reference>
<name>A0A0D8BBX6_9ACTN</name>
<keyword evidence="3" id="KW-1185">Reference proteome</keyword>
<dbReference type="Pfam" id="PF12680">
    <property type="entry name" value="SnoaL_2"/>
    <property type="match status" value="1"/>
</dbReference>
<dbReference type="GO" id="GO:0016853">
    <property type="term" value="F:isomerase activity"/>
    <property type="evidence" value="ECO:0007669"/>
    <property type="project" value="UniProtKB-KW"/>
</dbReference>
<dbReference type="Proteomes" id="UP000032545">
    <property type="component" value="Unassembled WGS sequence"/>
</dbReference>
<dbReference type="PATRIC" id="fig|1502723.3.peg.3984"/>